<evidence type="ECO:0000313" key="3">
    <source>
        <dbReference type="Proteomes" id="UP000028761"/>
    </source>
</evidence>
<reference evidence="2" key="3">
    <citation type="submission" date="2025-09" db="UniProtKB">
        <authorList>
            <consortium name="Ensembl"/>
        </authorList>
    </citation>
    <scope>IDENTIFICATION</scope>
</reference>
<dbReference type="GeneTree" id="ENSGT00940000161627"/>
<sequence>EFTRSLGNKVRPHLYKNKILIKWFFLFVCFCFLRWSFALVAQAGVQWCNLGSLQPPPPRFKQFSCVSCPRNWDYRHAPLRPPNFCIFSREGFHHTDQAGLKLLTS</sequence>
<reference evidence="2 3" key="1">
    <citation type="submission" date="2012-03" db="EMBL/GenBank/DDBJ databases">
        <title>Whole Genome Assembly of Papio anubis.</title>
        <authorList>
            <person name="Liu Y.L."/>
            <person name="Abraham K.A."/>
            <person name="Akbar H.A."/>
            <person name="Ali S.A."/>
            <person name="Anosike U.A."/>
            <person name="Aqrawi P.A."/>
            <person name="Arias F.A."/>
            <person name="Attaway T.A."/>
            <person name="Awwad R.A."/>
            <person name="Babu C.B."/>
            <person name="Bandaranaike D.B."/>
            <person name="Battles P.B."/>
            <person name="Bell A.B."/>
            <person name="Beltran B.B."/>
            <person name="Berhane-Mersha D.B."/>
            <person name="Bess C.B."/>
            <person name="Bickham C.B."/>
            <person name="Bolden T.B."/>
            <person name="Carter K.C."/>
            <person name="Chau D.C."/>
            <person name="Chavez A.C."/>
            <person name="Clerc-Blankenburg K.C."/>
            <person name="Coyle M.C."/>
            <person name="Dao M.D."/>
            <person name="Davila M.L.D."/>
            <person name="Davy-Carroll L.D."/>
            <person name="Denson S.D."/>
            <person name="Dinh H.D."/>
            <person name="Fernandez S.F."/>
            <person name="Fernando P.F."/>
            <person name="Forbes L.F."/>
            <person name="Francis C.F."/>
            <person name="Francisco L.F."/>
            <person name="Fu Q.F."/>
            <person name="Garcia-Iii R.G."/>
            <person name="Garrett T.G."/>
            <person name="Gross S.G."/>
            <person name="Gubbala S.G."/>
            <person name="Hirani K.H."/>
            <person name="Hogues M.H."/>
            <person name="Hollins B.H."/>
            <person name="Jackson L.J."/>
            <person name="Javaid M.J."/>
            <person name="Jhangiani S.J."/>
            <person name="Johnson A.J."/>
            <person name="Johnson B.J."/>
            <person name="Jones J.J."/>
            <person name="Joshi V.J."/>
            <person name="Kalu J.K."/>
            <person name="Khan N.K."/>
            <person name="Korchina V.K."/>
            <person name="Kovar C.K."/>
            <person name="Lago L.L."/>
            <person name="Lara F.L."/>
            <person name="Le T.-K.L."/>
            <person name="Lee S.L."/>
            <person name="Legall-Iii F.L."/>
            <person name="Lemon S.L."/>
            <person name="Liu J.L."/>
            <person name="Liu Y.-S.L."/>
            <person name="Liyanage D.L."/>
            <person name="Lopez J.L."/>
            <person name="Lorensuhewa L.L."/>
            <person name="Mata R.M."/>
            <person name="Mathew T.M."/>
            <person name="Mercado C.M."/>
            <person name="Mercado I.M."/>
            <person name="Morales K.M."/>
            <person name="Morgan M.M."/>
            <person name="Munidasa M.M."/>
            <person name="Ngo D.N."/>
            <person name="Nguyen L.N."/>
            <person name="Nguyen T.N."/>
            <person name="Nguyen N.N."/>
            <person name="Obregon M.O."/>
            <person name="Okwuonu G.O."/>
            <person name="Ongeri F.O."/>
            <person name="Onwere C.O."/>
            <person name="Osifeso I.O."/>
            <person name="Parra A.P."/>
            <person name="Patil S.P."/>
            <person name="Perez A.P."/>
            <person name="Perez Y.P."/>
            <person name="Pham C.P."/>
            <person name="Pu L.-L.P."/>
            <person name="Puazo M.P."/>
            <person name="Quiroz J.Q."/>
            <person name="Rouhana J.R."/>
            <person name="Ruiz M.R."/>
            <person name="Ruiz S.-J.R."/>
            <person name="Saada N.S."/>
            <person name="Santibanez J.S."/>
            <person name="Scheel M.S."/>
            <person name="Schneider B.S."/>
            <person name="Simmons D.S."/>
            <person name="Sisson I.S."/>
            <person name="Tang L.-Y.T."/>
            <person name="Thornton R.T."/>
            <person name="Tisius J.T."/>
            <person name="Toledanes G.T."/>
            <person name="Trejos Z.T."/>
            <person name="Usmani K.U."/>
            <person name="Varghese R.V."/>
            <person name="Vattathil S.V."/>
            <person name="Vee V.V."/>
            <person name="Walker D.W."/>
            <person name="Weissenberger G.W."/>
            <person name="White C.W."/>
            <person name="Williams A.W."/>
            <person name="Woodworth J.W."/>
            <person name="Wright R.W."/>
            <person name="Zhu Y.Z."/>
            <person name="Han Y.H."/>
            <person name="Newsham I.N."/>
            <person name="Nazareth L.N."/>
            <person name="Worley K.W."/>
            <person name="Muzny D.M."/>
            <person name="Rogers J.R."/>
            <person name="Gibbs R.G."/>
        </authorList>
    </citation>
    <scope>NUCLEOTIDE SEQUENCE [LARGE SCALE GENOMIC DNA]</scope>
</reference>
<proteinExistence type="predicted"/>
<keyword evidence="3" id="KW-1185">Reference proteome</keyword>
<dbReference type="AlphaFoldDB" id="A0A8I5P3V2"/>
<dbReference type="PANTHER" id="PTHR46254">
    <property type="entry name" value="PROTEIN GVQW1-RELATED"/>
    <property type="match status" value="1"/>
</dbReference>
<evidence type="ECO:0000256" key="1">
    <source>
        <dbReference type="SAM" id="Phobius"/>
    </source>
</evidence>
<accession>A0A8I5P3V2</accession>
<keyword evidence="1" id="KW-1133">Transmembrane helix</keyword>
<dbReference type="Proteomes" id="UP000028761">
    <property type="component" value="Chromosome 2"/>
</dbReference>
<reference evidence="2" key="2">
    <citation type="submission" date="2025-08" db="UniProtKB">
        <authorList>
            <consortium name="Ensembl"/>
        </authorList>
    </citation>
    <scope>IDENTIFICATION</scope>
</reference>
<organism evidence="2 3">
    <name type="scientific">Papio anubis</name>
    <name type="common">Olive baboon</name>
    <dbReference type="NCBI Taxonomy" id="9555"/>
    <lineage>
        <taxon>Eukaryota</taxon>
        <taxon>Metazoa</taxon>
        <taxon>Chordata</taxon>
        <taxon>Craniata</taxon>
        <taxon>Vertebrata</taxon>
        <taxon>Euteleostomi</taxon>
        <taxon>Mammalia</taxon>
        <taxon>Eutheria</taxon>
        <taxon>Euarchontoglires</taxon>
        <taxon>Primates</taxon>
        <taxon>Haplorrhini</taxon>
        <taxon>Catarrhini</taxon>
        <taxon>Cercopithecidae</taxon>
        <taxon>Cercopithecinae</taxon>
        <taxon>Papio</taxon>
    </lineage>
</organism>
<dbReference type="Ensembl" id="ENSPANT00000082845.1">
    <property type="protein sequence ID" value="ENSPANP00000060585.1"/>
    <property type="gene ID" value="ENSPANG00000037975.1"/>
</dbReference>
<keyword evidence="1" id="KW-0812">Transmembrane</keyword>
<protein>
    <submittedName>
        <fullName evidence="2">Uncharacterized protein</fullName>
    </submittedName>
</protein>
<evidence type="ECO:0000313" key="2">
    <source>
        <dbReference type="Ensembl" id="ENSPANP00000060585.1"/>
    </source>
</evidence>
<keyword evidence="1" id="KW-0472">Membrane</keyword>
<name>A0A8I5P3V2_PAPAN</name>
<feature type="transmembrane region" description="Helical" evidence="1">
    <location>
        <begin position="20"/>
        <end position="41"/>
    </location>
</feature>